<organism evidence="7 8">
    <name type="scientific">Scytalidium lignicola</name>
    <name type="common">Hyphomycete</name>
    <dbReference type="NCBI Taxonomy" id="5539"/>
    <lineage>
        <taxon>Eukaryota</taxon>
        <taxon>Fungi</taxon>
        <taxon>Dikarya</taxon>
        <taxon>Ascomycota</taxon>
        <taxon>Pezizomycotina</taxon>
        <taxon>Leotiomycetes</taxon>
        <taxon>Leotiomycetes incertae sedis</taxon>
        <taxon>Scytalidium</taxon>
    </lineage>
</organism>
<feature type="transmembrane region" description="Helical" evidence="6">
    <location>
        <begin position="469"/>
        <end position="487"/>
    </location>
</feature>
<dbReference type="PANTHER" id="PTHR43791:SF39">
    <property type="entry name" value="TRANSPORTER LIZ1_SEO1, PUTATIVE (AFU_ORTHOLOGUE AFUA_3G00980)-RELATED"/>
    <property type="match status" value="1"/>
</dbReference>
<keyword evidence="3 6" id="KW-0812">Transmembrane</keyword>
<evidence type="ECO:0000256" key="5">
    <source>
        <dbReference type="ARBA" id="ARBA00023136"/>
    </source>
</evidence>
<evidence type="ECO:0000256" key="3">
    <source>
        <dbReference type="ARBA" id="ARBA00022692"/>
    </source>
</evidence>
<comment type="caution">
    <text evidence="7">The sequence shown here is derived from an EMBL/GenBank/DDBJ whole genome shotgun (WGS) entry which is preliminary data.</text>
</comment>
<accession>A0A3E2GVJ1</accession>
<dbReference type="OrthoDB" id="3639251at2759"/>
<dbReference type="SUPFAM" id="SSF103473">
    <property type="entry name" value="MFS general substrate transporter"/>
    <property type="match status" value="1"/>
</dbReference>
<keyword evidence="8" id="KW-1185">Reference proteome</keyword>
<gene>
    <name evidence="7" type="ORF">B7463_g11290</name>
</gene>
<dbReference type="InterPro" id="IPR011701">
    <property type="entry name" value="MFS"/>
</dbReference>
<feature type="transmembrane region" description="Helical" evidence="6">
    <location>
        <begin position="406"/>
        <end position="428"/>
    </location>
</feature>
<evidence type="ECO:0000256" key="6">
    <source>
        <dbReference type="SAM" id="Phobius"/>
    </source>
</evidence>
<sequence length="583" mass="64968">MGRVEENTTIYSPDAEAGCNGSQDQLIVEPVKTWRGHIWDTWELPKDQRWLLFKVDAFVLTFASIGYFLKNLDLYNVTNAFLSGMEEDLQMYSNQLVTSTSIYTVGSGFYPGIHYLLGSWYTPREIGKRAMIFWLAGSIGQLFSGFLQAAAYTNLRGVGGYAGWRWLFIVDGIITLPLALMGFLFFPNLPQGGKRTWWTTEAEHILSVKRMQTIGRAGTEHWTWAKVKRISLSWHTYLLPLLYIVWNNGGPQPAMGYWLKSFNRSPPPVPGTSFTVPQINNLPLTTTGLFIVMAFIWGWLSDGLCRGARWPFIYAGAVMTLIFTILMRQMPLYENIHGRKVVYWLSNLGFGAGPLILSWINEICSADTEKRALLVAMGNDLAYVVQAVAPNFVWKTTDYPAAKKGYLWSIILQILLIGVTATIQLLLWRDKKKAALVESEGLITPSRESDNPVMQIIDVDKNKAVHAKVTLVAAGGLAVSLVVSNVAGHTKKVTVSVTTFVWYCAGNVMGPEISDASPGPEYHAGFVGSCICLCCLVVIATAAHIMLRRENAKRNKALGGHADLHSIDEDLSDMNNQNFRYVL</sequence>
<proteinExistence type="predicted"/>
<evidence type="ECO:0008006" key="9">
    <source>
        <dbReference type="Google" id="ProtNLM"/>
    </source>
</evidence>
<feature type="transmembrane region" description="Helical" evidence="6">
    <location>
        <begin position="131"/>
        <end position="152"/>
    </location>
</feature>
<dbReference type="EMBL" id="NCSJ02000370">
    <property type="protein sequence ID" value="RFU25047.1"/>
    <property type="molecule type" value="Genomic_DNA"/>
</dbReference>
<evidence type="ECO:0000256" key="1">
    <source>
        <dbReference type="ARBA" id="ARBA00004141"/>
    </source>
</evidence>
<dbReference type="AlphaFoldDB" id="A0A3E2GVJ1"/>
<evidence type="ECO:0000313" key="7">
    <source>
        <dbReference type="EMBL" id="RFU25047.1"/>
    </source>
</evidence>
<feature type="transmembrane region" description="Helical" evidence="6">
    <location>
        <begin position="341"/>
        <end position="360"/>
    </location>
</feature>
<dbReference type="Pfam" id="PF07690">
    <property type="entry name" value="MFS_1"/>
    <property type="match status" value="1"/>
</dbReference>
<feature type="transmembrane region" description="Helical" evidence="6">
    <location>
        <begin position="164"/>
        <end position="186"/>
    </location>
</feature>
<dbReference type="OMA" id="QMPLYEN"/>
<feature type="transmembrane region" description="Helical" evidence="6">
    <location>
        <begin position="51"/>
        <end position="69"/>
    </location>
</feature>
<dbReference type="GO" id="GO:0016020">
    <property type="term" value="C:membrane"/>
    <property type="evidence" value="ECO:0007669"/>
    <property type="project" value="UniProtKB-SubCell"/>
</dbReference>
<name>A0A3E2GVJ1_SCYLI</name>
<evidence type="ECO:0000256" key="4">
    <source>
        <dbReference type="ARBA" id="ARBA00022989"/>
    </source>
</evidence>
<evidence type="ECO:0000313" key="8">
    <source>
        <dbReference type="Proteomes" id="UP000258309"/>
    </source>
</evidence>
<feature type="transmembrane region" description="Helical" evidence="6">
    <location>
        <begin position="524"/>
        <end position="547"/>
    </location>
</feature>
<keyword evidence="4 6" id="KW-1133">Transmembrane helix</keyword>
<feature type="transmembrane region" description="Helical" evidence="6">
    <location>
        <begin position="279"/>
        <end position="300"/>
    </location>
</feature>
<reference evidence="7 8" key="1">
    <citation type="submission" date="2018-05" db="EMBL/GenBank/DDBJ databases">
        <title>Draft genome sequence of Scytalidium lignicola DSM 105466, a ubiquitous saprotrophic fungus.</title>
        <authorList>
            <person name="Buettner E."/>
            <person name="Gebauer A.M."/>
            <person name="Hofrichter M."/>
            <person name="Liers C."/>
            <person name="Kellner H."/>
        </authorList>
    </citation>
    <scope>NUCLEOTIDE SEQUENCE [LARGE SCALE GENOMIC DNA]</scope>
    <source>
        <strain evidence="7 8">DSM 105466</strain>
    </source>
</reference>
<feature type="transmembrane region" description="Helical" evidence="6">
    <location>
        <begin position="89"/>
        <end position="110"/>
    </location>
</feature>
<keyword evidence="2" id="KW-0813">Transport</keyword>
<keyword evidence="5 6" id="KW-0472">Membrane</keyword>
<feature type="non-terminal residue" evidence="7">
    <location>
        <position position="1"/>
    </location>
</feature>
<dbReference type="Gene3D" id="1.20.1250.20">
    <property type="entry name" value="MFS general substrate transporter like domains"/>
    <property type="match status" value="2"/>
</dbReference>
<feature type="non-terminal residue" evidence="7">
    <location>
        <position position="583"/>
    </location>
</feature>
<dbReference type="GO" id="GO:0022857">
    <property type="term" value="F:transmembrane transporter activity"/>
    <property type="evidence" value="ECO:0007669"/>
    <property type="project" value="InterPro"/>
</dbReference>
<dbReference type="PANTHER" id="PTHR43791">
    <property type="entry name" value="PERMEASE-RELATED"/>
    <property type="match status" value="1"/>
</dbReference>
<feature type="transmembrane region" description="Helical" evidence="6">
    <location>
        <begin position="237"/>
        <end position="259"/>
    </location>
</feature>
<protein>
    <recommendedName>
        <fullName evidence="9">Major facilitator superfamily (MFS) profile domain-containing protein</fullName>
    </recommendedName>
</protein>
<dbReference type="Proteomes" id="UP000258309">
    <property type="component" value="Unassembled WGS sequence"/>
</dbReference>
<dbReference type="FunFam" id="1.20.1250.20:FF:000386">
    <property type="entry name" value="MFS general substrate transporter"/>
    <property type="match status" value="1"/>
</dbReference>
<comment type="subcellular location">
    <subcellularLocation>
        <location evidence="1">Membrane</location>
        <topology evidence="1">Multi-pass membrane protein</topology>
    </subcellularLocation>
</comment>
<feature type="transmembrane region" description="Helical" evidence="6">
    <location>
        <begin position="312"/>
        <end position="329"/>
    </location>
</feature>
<evidence type="ECO:0000256" key="2">
    <source>
        <dbReference type="ARBA" id="ARBA00022448"/>
    </source>
</evidence>
<dbReference type="InterPro" id="IPR036259">
    <property type="entry name" value="MFS_trans_sf"/>
</dbReference>